<evidence type="ECO:0000313" key="1">
    <source>
        <dbReference type="EMBL" id="EKC99989.1"/>
    </source>
</evidence>
<proteinExistence type="predicted"/>
<evidence type="ECO:0000313" key="2">
    <source>
        <dbReference type="Proteomes" id="UP000006757"/>
    </source>
</evidence>
<accession>K1V7K8</accession>
<gene>
    <name evidence="1" type="ORF">A1Q2_05709</name>
</gene>
<name>K1V7K8_TRIAC</name>
<organism evidence="1 2">
    <name type="scientific">Trichosporon asahii var. asahii (strain CBS 8904)</name>
    <name type="common">Yeast</name>
    <dbReference type="NCBI Taxonomy" id="1220162"/>
    <lineage>
        <taxon>Eukaryota</taxon>
        <taxon>Fungi</taxon>
        <taxon>Dikarya</taxon>
        <taxon>Basidiomycota</taxon>
        <taxon>Agaricomycotina</taxon>
        <taxon>Tremellomycetes</taxon>
        <taxon>Trichosporonales</taxon>
        <taxon>Trichosporonaceae</taxon>
        <taxon>Trichosporon</taxon>
    </lineage>
</organism>
<protein>
    <submittedName>
        <fullName evidence="1">Uncharacterized protein</fullName>
    </submittedName>
</protein>
<sequence>MHLQRDCYCPRCGTRTITSTDIEVYEAATLACDCNTTLVISDTLDNVPETLNARLPPCEIILKTPTPTIWYPWSTDAFRRSRPALGRVVASLPLVPVHFYLQIPDTHLPELLAYHDEITEDRDWSTAPLLLEQLLDLFPFVSNAHDADDNKFMVTESGAQWRGRAIGSHRLFTVSSVETNEPLDPASCVLSLLDGRVRPHTRASLVALRIMSTSPLKAKEGPRELYSILRQAEAVWEKIKRILARPTTL</sequence>
<keyword evidence="2" id="KW-1185">Reference proteome</keyword>
<dbReference type="Proteomes" id="UP000006757">
    <property type="component" value="Unassembled WGS sequence"/>
</dbReference>
<comment type="caution">
    <text evidence="1">The sequence shown here is derived from an EMBL/GenBank/DDBJ whole genome shotgun (WGS) entry which is preliminary data.</text>
</comment>
<dbReference type="AlphaFoldDB" id="K1V7K8"/>
<dbReference type="InParanoid" id="K1V7K8"/>
<dbReference type="HOGENOM" id="CLU_1116418_0_0_1"/>
<dbReference type="EMBL" id="AMBO01000353">
    <property type="protein sequence ID" value="EKC99989.1"/>
    <property type="molecule type" value="Genomic_DNA"/>
</dbReference>
<reference evidence="1 2" key="1">
    <citation type="journal article" date="2012" name="Eukaryot. Cell">
        <title>Genome sequence of the Trichosporon asahii environmental strain CBS 8904.</title>
        <authorList>
            <person name="Yang R.Y."/>
            <person name="Li H.T."/>
            <person name="Zhu H."/>
            <person name="Zhou G.P."/>
            <person name="Wang M."/>
            <person name="Wang L."/>
        </authorList>
    </citation>
    <scope>NUCLEOTIDE SEQUENCE [LARGE SCALE GENOMIC DNA]</scope>
    <source>
        <strain evidence="1 2">CBS 8904</strain>
    </source>
</reference>